<dbReference type="Pfam" id="PF20773">
    <property type="entry name" value="InhA-like_MAM"/>
    <property type="match status" value="1"/>
</dbReference>
<accession>A0ABP7AV19</accession>
<evidence type="ECO:0000259" key="13">
    <source>
        <dbReference type="Pfam" id="PF20774"/>
    </source>
</evidence>
<dbReference type="SUPFAM" id="SSF55486">
    <property type="entry name" value="Metalloproteases ('zincins'), catalytic domain"/>
    <property type="match status" value="1"/>
</dbReference>
<feature type="signal peptide" evidence="11">
    <location>
        <begin position="1"/>
        <end position="27"/>
    </location>
</feature>
<evidence type="ECO:0000259" key="12">
    <source>
        <dbReference type="Pfam" id="PF05547"/>
    </source>
</evidence>
<dbReference type="Pfam" id="PF20774">
    <property type="entry name" value="InhA-like_VEG"/>
    <property type="match status" value="1"/>
</dbReference>
<feature type="domain" description="Peptidase M6-like" evidence="12">
    <location>
        <begin position="112"/>
        <end position="427"/>
    </location>
</feature>
<evidence type="ECO:0000256" key="1">
    <source>
        <dbReference type="ARBA" id="ARBA00001947"/>
    </source>
</evidence>
<evidence type="ECO:0000313" key="14">
    <source>
        <dbReference type="EMBL" id="GAA3640424.1"/>
    </source>
</evidence>
<keyword evidence="3" id="KW-0964">Secreted</keyword>
<dbReference type="Proteomes" id="UP001501490">
    <property type="component" value="Unassembled WGS sequence"/>
</dbReference>
<evidence type="ECO:0000256" key="10">
    <source>
        <dbReference type="SAM" id="MobiDB-lite"/>
    </source>
</evidence>
<dbReference type="Pfam" id="PF05547">
    <property type="entry name" value="Peptidase_M6"/>
    <property type="match status" value="1"/>
</dbReference>
<evidence type="ECO:0000256" key="9">
    <source>
        <dbReference type="ARBA" id="ARBA00023049"/>
    </source>
</evidence>
<feature type="region of interest" description="Disordered" evidence="10">
    <location>
        <begin position="133"/>
        <end position="152"/>
    </location>
</feature>
<dbReference type="RefSeq" id="WP_344809559.1">
    <property type="nucleotide sequence ID" value="NZ_BAABAB010000050.1"/>
</dbReference>
<feature type="chain" id="PRO_5046611021" evidence="11">
    <location>
        <begin position="28"/>
        <end position="814"/>
    </location>
</feature>
<keyword evidence="8" id="KW-0862">Zinc</keyword>
<dbReference type="PANTHER" id="PTHR13062:SF12">
    <property type="entry name" value="ALPHA-2-MACROGLOBULIN DOMAIN-CONTAINING PROTEIN"/>
    <property type="match status" value="1"/>
</dbReference>
<sequence length="814" mass="88990">MRKALIGALGVSLTAGFLVAVGSPALASPDDGHGPAAKPATAVVDDLPNPLEDKRRELRQTAVSDVLAGRRDAVEKNGSTVVKVGKTNAPLSKADKAKVKAGKHVAQRKRDQYVELSREKTDRIFVVLAEFGNQRDPNYPDQDTDPDTPGPTVFDGPLHNSIPEPDRTQDNSTIWQADYNADHYRQLYFGEGKGVQSLKTYYEKQSSGRYSVDGEVTDWVKVKYNEARYGRSDGYPCSSNVCSNTWDLVRDALNQWVADQKAKGRTDAEITADLKSFDQWDRYDYDGDGNFNEPDGYIDHFQIVHAGGDQADGDPYQGEDAIWSHRWYAYVNQAGITGPATNKLGGTQIGNTGIWVGDYTIQPENGGLSVFAHEYGHDLGLPDLYDTSGLSDASTAWWSLMSQSRASAKSDQGIGTRPADFGAWEKLQLGWLDYEIGVADDSRTYKLGPHEYNSKNAQALVVALPKKSVTSQLVPPYAGTHTWWSGTGDDLNNSMSRSVTLPAGSASLTFQTRYDIEEGFDYAYVEVDDGSGWVSLPGSITNPDPNVHNGIDGVAANWVKASFDLSAYAGKTIGLRIRYVTDGGAAGNDPNLPNGIFIDDLAITAGGTTVFSDGAEDGANGWTLAGFAAVGATRTLQYNHYYIASNRTYTSYDRYLKTGPYNFGWATTRPDWVEHFPYQDGLLISYWDTSQSDNNQGEHPGQGLILPIDAHPNPIYRLDGAVWRNRVQMYDAPFGLQKADSFTLHVNGDPSYIRGQAAVPTFDDTKSYWNAKIPTSSVKVANAGVRLRVLEQNGTSMKVRLDQSPSVSSAVAKR</sequence>
<dbReference type="PANTHER" id="PTHR13062">
    <property type="entry name" value="COLLAGENASE"/>
    <property type="match status" value="1"/>
</dbReference>
<evidence type="ECO:0000256" key="2">
    <source>
        <dbReference type="ARBA" id="ARBA00004613"/>
    </source>
</evidence>
<evidence type="ECO:0000256" key="5">
    <source>
        <dbReference type="ARBA" id="ARBA00022723"/>
    </source>
</evidence>
<evidence type="ECO:0000256" key="6">
    <source>
        <dbReference type="ARBA" id="ARBA00022729"/>
    </source>
</evidence>
<dbReference type="InterPro" id="IPR048665">
    <property type="entry name" value="InhA-like_VEG"/>
</dbReference>
<gene>
    <name evidence="14" type="ORF">GCM10022236_48820</name>
</gene>
<name>A0ABP7AV19_9ACTN</name>
<comment type="caution">
    <text evidence="14">The sequence shown here is derived from an EMBL/GenBank/DDBJ whole genome shotgun (WGS) entry which is preliminary data.</text>
</comment>
<reference evidence="15" key="1">
    <citation type="journal article" date="2019" name="Int. J. Syst. Evol. Microbiol.">
        <title>The Global Catalogue of Microorganisms (GCM) 10K type strain sequencing project: providing services to taxonomists for standard genome sequencing and annotation.</title>
        <authorList>
            <consortium name="The Broad Institute Genomics Platform"/>
            <consortium name="The Broad Institute Genome Sequencing Center for Infectious Disease"/>
            <person name="Wu L."/>
            <person name="Ma J."/>
        </authorList>
    </citation>
    <scope>NUCLEOTIDE SEQUENCE [LARGE SCALE GENOMIC DNA]</scope>
    <source>
        <strain evidence="15">JCM 16929</strain>
    </source>
</reference>
<comment type="cofactor">
    <cofactor evidence="1">
        <name>Zn(2+)</name>
        <dbReference type="ChEBI" id="CHEBI:29105"/>
    </cofactor>
</comment>
<keyword evidence="15" id="KW-1185">Reference proteome</keyword>
<keyword evidence="6 11" id="KW-0732">Signal</keyword>
<dbReference type="EMBL" id="BAABAB010000050">
    <property type="protein sequence ID" value="GAA3640424.1"/>
    <property type="molecule type" value="Genomic_DNA"/>
</dbReference>
<dbReference type="NCBIfam" id="TIGR03296">
    <property type="entry name" value="M6dom_TIGR03296"/>
    <property type="match status" value="1"/>
</dbReference>
<keyword evidence="5" id="KW-0479">Metal-binding</keyword>
<evidence type="ECO:0000256" key="7">
    <source>
        <dbReference type="ARBA" id="ARBA00022801"/>
    </source>
</evidence>
<protein>
    <submittedName>
        <fullName evidence="14">Immune inhibitor A</fullName>
    </submittedName>
</protein>
<keyword evidence="7" id="KW-0378">Hydrolase</keyword>
<comment type="subcellular location">
    <subcellularLocation>
        <location evidence="2">Secreted</location>
    </subcellularLocation>
</comment>
<organism evidence="14 15">
    <name type="scientific">Microlunatus ginsengisoli</name>
    <dbReference type="NCBI Taxonomy" id="363863"/>
    <lineage>
        <taxon>Bacteria</taxon>
        <taxon>Bacillati</taxon>
        <taxon>Actinomycetota</taxon>
        <taxon>Actinomycetes</taxon>
        <taxon>Propionibacteriales</taxon>
        <taxon>Propionibacteriaceae</taxon>
        <taxon>Microlunatus</taxon>
    </lineage>
</organism>
<evidence type="ECO:0000256" key="4">
    <source>
        <dbReference type="ARBA" id="ARBA00022670"/>
    </source>
</evidence>
<dbReference type="InterPro" id="IPR008757">
    <property type="entry name" value="Peptidase_M6-like_domain"/>
</dbReference>
<evidence type="ECO:0000313" key="15">
    <source>
        <dbReference type="Proteomes" id="UP001501490"/>
    </source>
</evidence>
<feature type="domain" description="Immune inhibitor A-like metallopeptidase VEG" evidence="13">
    <location>
        <begin position="637"/>
        <end position="793"/>
    </location>
</feature>
<evidence type="ECO:0000256" key="3">
    <source>
        <dbReference type="ARBA" id="ARBA00022525"/>
    </source>
</evidence>
<dbReference type="PIRSF" id="PIRSF007519">
    <property type="entry name" value="Protease_InhA"/>
    <property type="match status" value="1"/>
</dbReference>
<keyword evidence="4" id="KW-0645">Protease</keyword>
<keyword evidence="9" id="KW-0482">Metalloprotease</keyword>
<dbReference type="InterPro" id="IPR012300">
    <property type="entry name" value="Pept_M6_InhA"/>
</dbReference>
<proteinExistence type="predicted"/>
<evidence type="ECO:0000256" key="8">
    <source>
        <dbReference type="ARBA" id="ARBA00022833"/>
    </source>
</evidence>
<evidence type="ECO:0000256" key="11">
    <source>
        <dbReference type="SAM" id="SignalP"/>
    </source>
</evidence>